<dbReference type="OrthoDB" id="3034515at2"/>
<protein>
    <submittedName>
        <fullName evidence="1">Uncharacterized protein</fullName>
    </submittedName>
</protein>
<dbReference type="AlphaFoldDB" id="A0A1G7Z3Q3"/>
<sequence length="334" mass="39035">MITNDNSPLNHTITSLHCYHNSLFVAYLNGKIEIIPLYKNFSGYFSRLTPFNIDNLNNDSIIIDMQTYRETLFTSTHQFLFSFDLRNNNQPQQVFEKRIPFCTKIKINHKRRLLFALSETRGLVVLNIFNPNSPQYLTDIENKIIDKNGHSYVTDIDVNDNTIFLALRSKGIVRIDFLQNEFSVPSVYKQIKKISLTEPQEIKYSSLTKLLYIIDASEGLILLNTSNNEVLFSKRLPQNDMPRKIILHYKDAVIQGRKGVYYFNFKEETLKMIFNFKIGTMTKYHKQLVYSKQNSLNLLVLGKLDEPKKTELIDSSARFTRIDNYFNNELTPLK</sequence>
<dbReference type="Proteomes" id="UP000198656">
    <property type="component" value="Unassembled WGS sequence"/>
</dbReference>
<gene>
    <name evidence="1" type="ORF">SAMN05443529_1091</name>
</gene>
<name>A0A1G7Z3Q3_9FIRM</name>
<dbReference type="RefSeq" id="WP_092332612.1">
    <property type="nucleotide sequence ID" value="NZ_FNCP01000009.1"/>
</dbReference>
<evidence type="ECO:0000313" key="1">
    <source>
        <dbReference type="EMBL" id="SDH03402.1"/>
    </source>
</evidence>
<organism evidence="1 2">
    <name type="scientific">Desulfosporosinus hippei DSM 8344</name>
    <dbReference type="NCBI Taxonomy" id="1121419"/>
    <lineage>
        <taxon>Bacteria</taxon>
        <taxon>Bacillati</taxon>
        <taxon>Bacillota</taxon>
        <taxon>Clostridia</taxon>
        <taxon>Eubacteriales</taxon>
        <taxon>Desulfitobacteriaceae</taxon>
        <taxon>Desulfosporosinus</taxon>
    </lineage>
</organism>
<evidence type="ECO:0000313" key="2">
    <source>
        <dbReference type="Proteomes" id="UP000198656"/>
    </source>
</evidence>
<dbReference type="SUPFAM" id="SSF50978">
    <property type="entry name" value="WD40 repeat-like"/>
    <property type="match status" value="1"/>
</dbReference>
<accession>A0A1G7Z3Q3</accession>
<dbReference type="InterPro" id="IPR036322">
    <property type="entry name" value="WD40_repeat_dom_sf"/>
</dbReference>
<dbReference type="EMBL" id="FNCP01000009">
    <property type="protein sequence ID" value="SDH03402.1"/>
    <property type="molecule type" value="Genomic_DNA"/>
</dbReference>
<reference evidence="2" key="1">
    <citation type="submission" date="2016-10" db="EMBL/GenBank/DDBJ databases">
        <authorList>
            <person name="Varghese N."/>
            <person name="Submissions S."/>
        </authorList>
    </citation>
    <scope>NUCLEOTIDE SEQUENCE [LARGE SCALE GENOMIC DNA]</scope>
    <source>
        <strain evidence="2">DSM 8344</strain>
    </source>
</reference>
<keyword evidence="2" id="KW-1185">Reference proteome</keyword>
<proteinExistence type="predicted"/>